<gene>
    <name evidence="2" type="ORF">THAOC_10637</name>
</gene>
<evidence type="ECO:0000313" key="3">
    <source>
        <dbReference type="Proteomes" id="UP000266841"/>
    </source>
</evidence>
<name>K0T4D9_THAOC</name>
<reference evidence="2 3" key="1">
    <citation type="journal article" date="2012" name="Genome Biol.">
        <title>Genome and low-iron response of an oceanic diatom adapted to chronic iron limitation.</title>
        <authorList>
            <person name="Lommer M."/>
            <person name="Specht M."/>
            <person name="Roy A.S."/>
            <person name="Kraemer L."/>
            <person name="Andreson R."/>
            <person name="Gutowska M.A."/>
            <person name="Wolf J."/>
            <person name="Bergner S.V."/>
            <person name="Schilhabel M.B."/>
            <person name="Klostermeier U.C."/>
            <person name="Beiko R.G."/>
            <person name="Rosenstiel P."/>
            <person name="Hippler M."/>
            <person name="Laroche J."/>
        </authorList>
    </citation>
    <scope>NUCLEOTIDE SEQUENCE [LARGE SCALE GENOMIC DNA]</scope>
    <source>
        <strain evidence="2 3">CCMP1005</strain>
    </source>
</reference>
<feature type="region of interest" description="Disordered" evidence="1">
    <location>
        <begin position="33"/>
        <end position="55"/>
    </location>
</feature>
<dbReference type="EMBL" id="AGNL01011783">
    <property type="protein sequence ID" value="EJK68206.1"/>
    <property type="molecule type" value="Genomic_DNA"/>
</dbReference>
<dbReference type="AlphaFoldDB" id="K0T4D9"/>
<sequence>MRLPRLVTRLVVAAALHAAHHLAFRNLVPLSEQHSGGHDGHGGVAPSGGLGSSPSAFPRWEHDPSIVPYMGNLSCIFEVARYSVADGMVERAERCGRLRYVGAAEDARKPRPTVDGALDRLRDGSTIYIAGDSISRQHATDLMCRLVGEARLLDAEINASPSELDHRGPLAGYGLKGATFGQFGSNKTVRVVFESGNMGVSAPKKNMPLFKELLRKGKEGDVYVINGGLHPEEWRVVGTRESPKTLIELQVPDSPSKSHHLFLSFSHSRTVANRTSSRRTFPAKKYRDSYRLVSHIREHADSFRGALDRGCKVIWRETNAVHFDTHDGYWYEGLFADQDRKDARCVPHNDINRTSAYARYNGPAVEAAARDAGMDILKIWEGTFLIPPECHAGGGVDCAHYVQPGGASYMTEALLAYIEENM</sequence>
<protein>
    <submittedName>
        <fullName evidence="2">Uncharacterized protein</fullName>
    </submittedName>
</protein>
<evidence type="ECO:0000256" key="1">
    <source>
        <dbReference type="SAM" id="MobiDB-lite"/>
    </source>
</evidence>
<proteinExistence type="predicted"/>
<keyword evidence="3" id="KW-1185">Reference proteome</keyword>
<organism evidence="2 3">
    <name type="scientific">Thalassiosira oceanica</name>
    <name type="common">Marine diatom</name>
    <dbReference type="NCBI Taxonomy" id="159749"/>
    <lineage>
        <taxon>Eukaryota</taxon>
        <taxon>Sar</taxon>
        <taxon>Stramenopiles</taxon>
        <taxon>Ochrophyta</taxon>
        <taxon>Bacillariophyta</taxon>
        <taxon>Coscinodiscophyceae</taxon>
        <taxon>Thalassiosirophycidae</taxon>
        <taxon>Thalassiosirales</taxon>
        <taxon>Thalassiosiraceae</taxon>
        <taxon>Thalassiosira</taxon>
    </lineage>
</organism>
<evidence type="ECO:0000313" key="2">
    <source>
        <dbReference type="EMBL" id="EJK68206.1"/>
    </source>
</evidence>
<feature type="compositionally biased region" description="Gly residues" evidence="1">
    <location>
        <begin position="42"/>
        <end position="51"/>
    </location>
</feature>
<comment type="caution">
    <text evidence="2">The sequence shown here is derived from an EMBL/GenBank/DDBJ whole genome shotgun (WGS) entry which is preliminary data.</text>
</comment>
<accession>K0T4D9</accession>
<dbReference type="Proteomes" id="UP000266841">
    <property type="component" value="Unassembled WGS sequence"/>
</dbReference>